<evidence type="ECO:0000259" key="6">
    <source>
        <dbReference type="SMART" id="SM00849"/>
    </source>
</evidence>
<dbReference type="InterPro" id="IPR036866">
    <property type="entry name" value="RibonucZ/Hydroxyglut_hydro"/>
</dbReference>
<evidence type="ECO:0000313" key="8">
    <source>
        <dbReference type="Proteomes" id="UP001652409"/>
    </source>
</evidence>
<accession>A0ABT2TSP0</accession>
<keyword evidence="4" id="KW-0378">Hydrolase</keyword>
<dbReference type="SMART" id="SM00849">
    <property type="entry name" value="Lactamase_B"/>
    <property type="match status" value="1"/>
</dbReference>
<dbReference type="InterPro" id="IPR001279">
    <property type="entry name" value="Metallo-B-lactamas"/>
</dbReference>
<comment type="caution">
    <text evidence="7">The sequence shown here is derived from an EMBL/GenBank/DDBJ whole genome shotgun (WGS) entry which is preliminary data.</text>
</comment>
<dbReference type="PANTHER" id="PTHR42978">
    <property type="entry name" value="QUORUM-QUENCHING LACTONASE YTNP-RELATED-RELATED"/>
    <property type="match status" value="1"/>
</dbReference>
<dbReference type="Gene3D" id="3.60.15.10">
    <property type="entry name" value="Ribonuclease Z/Hydroxyacylglutathione hydrolase-like"/>
    <property type="match status" value="1"/>
</dbReference>
<feature type="domain" description="Metallo-beta-lactamase" evidence="6">
    <location>
        <begin position="39"/>
        <end position="234"/>
    </location>
</feature>
<evidence type="ECO:0000256" key="1">
    <source>
        <dbReference type="ARBA" id="ARBA00001947"/>
    </source>
</evidence>
<dbReference type="EMBL" id="JAOQJL010000012">
    <property type="protein sequence ID" value="MCU6765259.1"/>
    <property type="molecule type" value="Genomic_DNA"/>
</dbReference>
<dbReference type="Proteomes" id="UP001652409">
    <property type="component" value="Unassembled WGS sequence"/>
</dbReference>
<comment type="similarity">
    <text evidence="2">Belongs to the metallo-beta-lactamase superfamily.</text>
</comment>
<organism evidence="7 8">
    <name type="scientific">Blautia ammoniilytica</name>
    <dbReference type="NCBI Taxonomy" id="2981782"/>
    <lineage>
        <taxon>Bacteria</taxon>
        <taxon>Bacillati</taxon>
        <taxon>Bacillota</taxon>
        <taxon>Clostridia</taxon>
        <taxon>Lachnospirales</taxon>
        <taxon>Lachnospiraceae</taxon>
        <taxon>Blautia</taxon>
    </lineage>
</organism>
<protein>
    <submittedName>
        <fullName evidence="7">N-acyl homoserine lactonase family protein</fullName>
    </submittedName>
</protein>
<evidence type="ECO:0000256" key="3">
    <source>
        <dbReference type="ARBA" id="ARBA00022723"/>
    </source>
</evidence>
<dbReference type="Pfam" id="PF00753">
    <property type="entry name" value="Lactamase_B"/>
    <property type="match status" value="1"/>
</dbReference>
<name>A0ABT2TSP0_9FIRM</name>
<keyword evidence="3" id="KW-0479">Metal-binding</keyword>
<reference evidence="7 8" key="1">
    <citation type="journal article" date="2021" name="ISME Commun">
        <title>Automated analysis of genomic sequences facilitates high-throughput and comprehensive description of bacteria.</title>
        <authorList>
            <person name="Hitch T.C.A."/>
        </authorList>
    </citation>
    <scope>NUCLEOTIDE SEQUENCE [LARGE SCALE GENOMIC DNA]</scope>
    <source>
        <strain evidence="7 8">Sanger_23</strain>
    </source>
</reference>
<dbReference type="PANTHER" id="PTHR42978:SF7">
    <property type="entry name" value="METALLO-HYDROLASE RV2300C-RELATED"/>
    <property type="match status" value="1"/>
</dbReference>
<dbReference type="InterPro" id="IPR051013">
    <property type="entry name" value="MBL_superfamily_lactonases"/>
</dbReference>
<keyword evidence="8" id="KW-1185">Reference proteome</keyword>
<evidence type="ECO:0000313" key="7">
    <source>
        <dbReference type="EMBL" id="MCU6765259.1"/>
    </source>
</evidence>
<sequence length="242" mass="27963">MEKEKQIWKITPVLTGSFGMVRDDIKYRNGKPENQGYVPSVMFLLETCGHLVVVDTGFGDPSVCAEKLQLSVKRSQSLEDIFKEASVKPKEVEAVIFTHLHWDHAGNAECFTNAQYYCHEKEWNRAENHPEEYPEEWFSWLKKNRDRVHLIQAESAQEIIPGIYIQYIGGHTYGSQMVIVNMEEGYGVITGDVVMTEKNLQEEIPVGLCVNGKECETVFEKIRAWKPVMIYPSHDFKIFDRR</sequence>
<keyword evidence="5" id="KW-0862">Zinc</keyword>
<dbReference type="CDD" id="cd07729">
    <property type="entry name" value="AHL_lactonase_MBL-fold"/>
    <property type="match status" value="1"/>
</dbReference>
<comment type="cofactor">
    <cofactor evidence="1">
        <name>Zn(2+)</name>
        <dbReference type="ChEBI" id="CHEBI:29105"/>
    </cofactor>
</comment>
<evidence type="ECO:0000256" key="2">
    <source>
        <dbReference type="ARBA" id="ARBA00007749"/>
    </source>
</evidence>
<dbReference type="RefSeq" id="WP_158421293.1">
    <property type="nucleotide sequence ID" value="NZ_JAOQJL010000012.1"/>
</dbReference>
<evidence type="ECO:0000256" key="5">
    <source>
        <dbReference type="ARBA" id="ARBA00022833"/>
    </source>
</evidence>
<dbReference type="SUPFAM" id="SSF56281">
    <property type="entry name" value="Metallo-hydrolase/oxidoreductase"/>
    <property type="match status" value="1"/>
</dbReference>
<evidence type="ECO:0000256" key="4">
    <source>
        <dbReference type="ARBA" id="ARBA00022801"/>
    </source>
</evidence>
<proteinExistence type="inferred from homology"/>
<gene>
    <name evidence="7" type="ORF">OCV61_07490</name>
</gene>